<dbReference type="AlphaFoldDB" id="A0A1G4JJV8"/>
<keyword evidence="2" id="KW-0001">2Fe-2S</keyword>
<evidence type="ECO:0000256" key="3">
    <source>
        <dbReference type="ARBA" id="ARBA00023014"/>
    </source>
</evidence>
<evidence type="ECO:0000256" key="2">
    <source>
        <dbReference type="ARBA" id="ARBA00022714"/>
    </source>
</evidence>
<evidence type="ECO:0000256" key="4">
    <source>
        <dbReference type="SAM" id="MobiDB-lite"/>
    </source>
</evidence>
<dbReference type="FunFam" id="3.40.30.10:FF:000093">
    <property type="entry name" value="Glutaredoxin 2"/>
    <property type="match status" value="1"/>
</dbReference>
<sequence>MPSKKSLRILSFTGLLLLLIYFMVEHSESMSAGLGVNESNENGSPTGQTVVTTQPVKMRAKLKERPQLPDTAKPDAKVDEEIENIKQEVGIKEDIGEKIPKAHSATVDAHFDPAKEYQMILVSSPMVIFSKSYCPFSKRLKELLHQKYVFTPNFIVVELDKHEHGAELQSYIGSQTGRTTVPNVVINGVSRGGFDDLRVLQENGELLTSLKDWAGKMLTVSKKEKPSNN</sequence>
<keyword evidence="5" id="KW-0732">Signal</keyword>
<dbReference type="Pfam" id="PF00462">
    <property type="entry name" value="Glutaredoxin"/>
    <property type="match status" value="1"/>
</dbReference>
<dbReference type="Gene3D" id="3.40.30.10">
    <property type="entry name" value="Glutaredoxin"/>
    <property type="match status" value="1"/>
</dbReference>
<keyword evidence="2" id="KW-0479">Metal-binding</keyword>
<protein>
    <submittedName>
        <fullName evidence="7">LADA_0F05732g1_1</fullName>
    </submittedName>
</protein>
<feature type="region of interest" description="Disordered" evidence="4">
    <location>
        <begin position="35"/>
        <end position="54"/>
    </location>
</feature>
<dbReference type="InterPro" id="IPR002109">
    <property type="entry name" value="Glutaredoxin"/>
</dbReference>
<dbReference type="Proteomes" id="UP000190274">
    <property type="component" value="Chromosome F"/>
</dbReference>
<organism evidence="7 8">
    <name type="scientific">Lachancea dasiensis</name>
    <dbReference type="NCBI Taxonomy" id="1072105"/>
    <lineage>
        <taxon>Eukaryota</taxon>
        <taxon>Fungi</taxon>
        <taxon>Dikarya</taxon>
        <taxon>Ascomycota</taxon>
        <taxon>Saccharomycotina</taxon>
        <taxon>Saccharomycetes</taxon>
        <taxon>Saccharomycetales</taxon>
        <taxon>Saccharomycetaceae</taxon>
        <taxon>Lachancea</taxon>
    </lineage>
</organism>
<accession>A0A1G4JJV8</accession>
<dbReference type="GO" id="GO:0005801">
    <property type="term" value="C:cis-Golgi network"/>
    <property type="evidence" value="ECO:0007669"/>
    <property type="project" value="UniProtKB-ARBA"/>
</dbReference>
<dbReference type="GO" id="GO:0005796">
    <property type="term" value="C:Golgi lumen"/>
    <property type="evidence" value="ECO:0007669"/>
    <property type="project" value="TreeGrafter"/>
</dbReference>
<dbReference type="EMBL" id="LT598458">
    <property type="protein sequence ID" value="SCU90674.1"/>
    <property type="molecule type" value="Genomic_DNA"/>
</dbReference>
<dbReference type="GO" id="GO:0034599">
    <property type="term" value="P:cellular response to oxidative stress"/>
    <property type="evidence" value="ECO:0007669"/>
    <property type="project" value="TreeGrafter"/>
</dbReference>
<dbReference type="GO" id="GO:0051537">
    <property type="term" value="F:2 iron, 2 sulfur cluster binding"/>
    <property type="evidence" value="ECO:0007669"/>
    <property type="project" value="UniProtKB-KW"/>
</dbReference>
<feature type="signal peptide" evidence="5">
    <location>
        <begin position="1"/>
        <end position="27"/>
    </location>
</feature>
<keyword evidence="8" id="KW-1185">Reference proteome</keyword>
<evidence type="ECO:0000313" key="8">
    <source>
        <dbReference type="Proteomes" id="UP000190274"/>
    </source>
</evidence>
<dbReference type="PRINTS" id="PR00160">
    <property type="entry name" value="GLUTAREDOXIN"/>
</dbReference>
<comment type="similarity">
    <text evidence="1">Belongs to the glutaredoxin family. Monothiol subfamily.</text>
</comment>
<dbReference type="OrthoDB" id="423313at2759"/>
<dbReference type="PANTHER" id="PTHR45694">
    <property type="entry name" value="GLUTAREDOXIN 2"/>
    <property type="match status" value="1"/>
</dbReference>
<feature type="chain" id="PRO_5009236052" evidence="5">
    <location>
        <begin position="28"/>
        <end position="229"/>
    </location>
</feature>
<dbReference type="InterPro" id="IPR036249">
    <property type="entry name" value="Thioredoxin-like_sf"/>
</dbReference>
<keyword evidence="2" id="KW-0408">Iron</keyword>
<dbReference type="STRING" id="1266660.A0A1G4JJV8"/>
<reference evidence="7 8" key="1">
    <citation type="submission" date="2016-03" db="EMBL/GenBank/DDBJ databases">
        <authorList>
            <person name="Devillers H."/>
        </authorList>
    </citation>
    <scope>NUCLEOTIDE SEQUENCE [LARGE SCALE GENOMIC DNA]</scope>
    <source>
        <strain evidence="7">CBS 10888</strain>
    </source>
</reference>
<name>A0A1G4JJV8_9SACH</name>
<dbReference type="SUPFAM" id="SSF52833">
    <property type="entry name" value="Thioredoxin-like"/>
    <property type="match status" value="1"/>
</dbReference>
<feature type="domain" description="Glutaredoxin" evidence="6">
    <location>
        <begin position="127"/>
        <end position="189"/>
    </location>
</feature>
<evidence type="ECO:0000259" key="6">
    <source>
        <dbReference type="Pfam" id="PF00462"/>
    </source>
</evidence>
<evidence type="ECO:0000256" key="1">
    <source>
        <dbReference type="ARBA" id="ARBA00009630"/>
    </source>
</evidence>
<dbReference type="PROSITE" id="PS51354">
    <property type="entry name" value="GLUTAREDOXIN_2"/>
    <property type="match status" value="1"/>
</dbReference>
<proteinExistence type="inferred from homology"/>
<dbReference type="PANTHER" id="PTHR45694:SF5">
    <property type="entry name" value="GLUTAREDOXIN 2"/>
    <property type="match status" value="1"/>
</dbReference>
<evidence type="ECO:0000313" key="7">
    <source>
        <dbReference type="EMBL" id="SCU90674.1"/>
    </source>
</evidence>
<dbReference type="GO" id="GO:0004362">
    <property type="term" value="F:glutathione-disulfide reductase (NADPH) activity"/>
    <property type="evidence" value="ECO:0007669"/>
    <property type="project" value="UniProtKB-ARBA"/>
</dbReference>
<evidence type="ECO:0000256" key="5">
    <source>
        <dbReference type="SAM" id="SignalP"/>
    </source>
</evidence>
<dbReference type="InterPro" id="IPR014025">
    <property type="entry name" value="Glutaredoxin_subgr"/>
</dbReference>
<feature type="compositionally biased region" description="Low complexity" evidence="4">
    <location>
        <begin position="45"/>
        <end position="54"/>
    </location>
</feature>
<dbReference type="CDD" id="cd03419">
    <property type="entry name" value="GRX_GRXh_1_2_like"/>
    <property type="match status" value="1"/>
</dbReference>
<dbReference type="GO" id="GO:0000324">
    <property type="term" value="C:fungal-type vacuole"/>
    <property type="evidence" value="ECO:0007669"/>
    <property type="project" value="TreeGrafter"/>
</dbReference>
<gene>
    <name evidence="7" type="ORF">LADA_0F05732G</name>
</gene>
<dbReference type="NCBIfam" id="TIGR02180">
    <property type="entry name" value="GRX_euk"/>
    <property type="match status" value="1"/>
</dbReference>
<keyword evidence="3" id="KW-0411">Iron-sulfur</keyword>
<dbReference type="InterPro" id="IPR011899">
    <property type="entry name" value="Glutaredoxin_euk/vir"/>
</dbReference>